<accession>A0A4Y9ZEZ6</accession>
<dbReference type="Proteomes" id="UP000298327">
    <property type="component" value="Unassembled WGS sequence"/>
</dbReference>
<dbReference type="Gene3D" id="1.10.510.10">
    <property type="entry name" value="Transferase(Phosphotransferase) domain 1"/>
    <property type="match status" value="1"/>
</dbReference>
<evidence type="ECO:0000313" key="2">
    <source>
        <dbReference type="Proteomes" id="UP000298327"/>
    </source>
</evidence>
<keyword evidence="2" id="KW-1185">Reference proteome</keyword>
<protein>
    <recommendedName>
        <fullName evidence="3">Protein kinase domain-containing protein</fullName>
    </recommendedName>
</protein>
<evidence type="ECO:0008006" key="3">
    <source>
        <dbReference type="Google" id="ProtNLM"/>
    </source>
</evidence>
<comment type="caution">
    <text evidence="1">The sequence shown here is derived from an EMBL/GenBank/DDBJ whole genome shotgun (WGS) entry which is preliminary data.</text>
</comment>
<dbReference type="EMBL" id="SEOQ01000028">
    <property type="protein sequence ID" value="TFY71999.1"/>
    <property type="molecule type" value="Genomic_DNA"/>
</dbReference>
<dbReference type="InterPro" id="IPR011009">
    <property type="entry name" value="Kinase-like_dom_sf"/>
</dbReference>
<evidence type="ECO:0000313" key="1">
    <source>
        <dbReference type="EMBL" id="TFY71999.1"/>
    </source>
</evidence>
<name>A0A4Y9ZEZ6_9AGAM</name>
<proteinExistence type="predicted"/>
<dbReference type="AlphaFoldDB" id="A0A4Y9ZEZ6"/>
<dbReference type="STRING" id="205917.A0A4Y9ZEZ6"/>
<sequence>MFSLLRITTPFSATSDSVHKAPYFYKFRKGPPPAYLCPIGYCADPPRRTDIFGFGVMFFVLLTNRFPFHKDWFPSPVEHMAIMKRHDDIVDRRIGDFDKLPLALEPYFGNVLYKCFTIRYEAADTLAIELEAAFALWWKENEQNTLRDDHNLAGANIPYPRQPAPITIEQVQNHYTRPKLEKATFQWEDYDDD</sequence>
<gene>
    <name evidence="1" type="ORF">EVG20_g981</name>
</gene>
<reference evidence="1 2" key="1">
    <citation type="submission" date="2019-02" db="EMBL/GenBank/DDBJ databases">
        <title>Genome sequencing of the rare red list fungi Dentipellis fragilis.</title>
        <authorList>
            <person name="Buettner E."/>
            <person name="Kellner H."/>
        </authorList>
    </citation>
    <scope>NUCLEOTIDE SEQUENCE [LARGE SCALE GENOMIC DNA]</scope>
    <source>
        <strain evidence="1 2">DSM 105465</strain>
    </source>
</reference>
<dbReference type="SUPFAM" id="SSF56112">
    <property type="entry name" value="Protein kinase-like (PK-like)"/>
    <property type="match status" value="1"/>
</dbReference>
<dbReference type="OrthoDB" id="3030888at2759"/>
<organism evidence="1 2">
    <name type="scientific">Dentipellis fragilis</name>
    <dbReference type="NCBI Taxonomy" id="205917"/>
    <lineage>
        <taxon>Eukaryota</taxon>
        <taxon>Fungi</taxon>
        <taxon>Dikarya</taxon>
        <taxon>Basidiomycota</taxon>
        <taxon>Agaricomycotina</taxon>
        <taxon>Agaricomycetes</taxon>
        <taxon>Russulales</taxon>
        <taxon>Hericiaceae</taxon>
        <taxon>Dentipellis</taxon>
    </lineage>
</organism>